<dbReference type="InterPro" id="IPR056928">
    <property type="entry name" value="Gp77-like"/>
</dbReference>
<organism evidence="1 2">
    <name type="scientific">Paraburkholderia panacisoli</name>
    <dbReference type="NCBI Taxonomy" id="2603818"/>
    <lineage>
        <taxon>Bacteria</taxon>
        <taxon>Pseudomonadati</taxon>
        <taxon>Pseudomonadota</taxon>
        <taxon>Betaproteobacteria</taxon>
        <taxon>Burkholderiales</taxon>
        <taxon>Burkholderiaceae</taxon>
        <taxon>Paraburkholderia</taxon>
    </lineage>
</organism>
<sequence>MLPAQWNGPLATYQMGPLEVLDFGINWSSWLQPGETIAGTPTVSQSDGDGLLTINPNGNATLVSGGIATWWLSTPSVGVTYSVHVTVITSQGRTVTRRIAIQGVSR</sequence>
<proteinExistence type="predicted"/>
<reference evidence="1 2" key="1">
    <citation type="submission" date="2019-08" db="EMBL/GenBank/DDBJ databases">
        <title>Paraburkholderia sp. DCY113.</title>
        <authorList>
            <person name="Kang J."/>
        </authorList>
    </citation>
    <scope>NUCLEOTIDE SEQUENCE [LARGE SCALE GENOMIC DNA]</scope>
    <source>
        <strain evidence="1 2">DCY113</strain>
    </source>
</reference>
<dbReference type="Pfam" id="PF23148">
    <property type="entry name" value="Gp77"/>
    <property type="match status" value="1"/>
</dbReference>
<evidence type="ECO:0000313" key="2">
    <source>
        <dbReference type="Proteomes" id="UP000325273"/>
    </source>
</evidence>
<comment type="caution">
    <text evidence="1">The sequence shown here is derived from an EMBL/GenBank/DDBJ whole genome shotgun (WGS) entry which is preliminary data.</text>
</comment>
<keyword evidence="2" id="KW-1185">Reference proteome</keyword>
<dbReference type="AlphaFoldDB" id="A0A5B0HDL0"/>
<dbReference type="RefSeq" id="WP_149669683.1">
    <property type="nucleotide sequence ID" value="NZ_VTUZ01000005.1"/>
</dbReference>
<dbReference type="Proteomes" id="UP000325273">
    <property type="component" value="Unassembled WGS sequence"/>
</dbReference>
<accession>A0A5B0HDL0</accession>
<protein>
    <submittedName>
        <fullName evidence="1">Uncharacterized protein</fullName>
    </submittedName>
</protein>
<name>A0A5B0HDL0_9BURK</name>
<evidence type="ECO:0000313" key="1">
    <source>
        <dbReference type="EMBL" id="KAA1013053.1"/>
    </source>
</evidence>
<gene>
    <name evidence="1" type="ORF">FVF58_09695</name>
</gene>
<dbReference type="EMBL" id="VTUZ01000005">
    <property type="protein sequence ID" value="KAA1013053.1"/>
    <property type="molecule type" value="Genomic_DNA"/>
</dbReference>